<protein>
    <submittedName>
        <fullName evidence="2">Uncharacterized protein</fullName>
    </submittedName>
</protein>
<evidence type="ECO:0000313" key="3">
    <source>
        <dbReference type="Proteomes" id="UP000192611"/>
    </source>
</evidence>
<feature type="transmembrane region" description="Helical" evidence="1">
    <location>
        <begin position="167"/>
        <end position="188"/>
    </location>
</feature>
<keyword evidence="1" id="KW-1133">Transmembrane helix</keyword>
<organism evidence="2 3">
    <name type="scientific">Candidatus Coatesbacteria bacterium 4484_99</name>
    <dbReference type="NCBI Taxonomy" id="1970774"/>
    <lineage>
        <taxon>Bacteria</taxon>
        <taxon>Candidatus Coatesiibacteriota</taxon>
    </lineage>
</organism>
<accession>A0A1W9S1Z8</accession>
<feature type="transmembrane region" description="Helical" evidence="1">
    <location>
        <begin position="132"/>
        <end position="155"/>
    </location>
</feature>
<dbReference type="AlphaFoldDB" id="A0A1W9S1Z8"/>
<feature type="transmembrane region" description="Helical" evidence="1">
    <location>
        <begin position="33"/>
        <end position="50"/>
    </location>
</feature>
<feature type="transmembrane region" description="Helical" evidence="1">
    <location>
        <begin position="62"/>
        <end position="80"/>
    </location>
</feature>
<keyword evidence="1" id="KW-0472">Membrane</keyword>
<name>A0A1W9S1Z8_9BACT</name>
<gene>
    <name evidence="2" type="ORF">B6D57_03760</name>
</gene>
<keyword evidence="1" id="KW-0812">Transmembrane</keyword>
<comment type="caution">
    <text evidence="2">The sequence shown here is derived from an EMBL/GenBank/DDBJ whole genome shotgun (WGS) entry which is preliminary data.</text>
</comment>
<dbReference type="EMBL" id="NATQ01000070">
    <property type="protein sequence ID" value="OQX90320.1"/>
    <property type="molecule type" value="Genomic_DNA"/>
</dbReference>
<reference evidence="3" key="1">
    <citation type="submission" date="2017-03" db="EMBL/GenBank/DDBJ databases">
        <title>Novel pathways for hydrocarbon cycling and metabolic interdependencies in hydrothermal sediment communities.</title>
        <authorList>
            <person name="Dombrowski N."/>
            <person name="Seitz K."/>
            <person name="Teske A."/>
            <person name="Baker B."/>
        </authorList>
    </citation>
    <scope>NUCLEOTIDE SEQUENCE [LARGE SCALE GENOMIC DNA]</scope>
</reference>
<dbReference type="Proteomes" id="UP000192611">
    <property type="component" value="Unassembled WGS sequence"/>
</dbReference>
<feature type="transmembrane region" description="Helical" evidence="1">
    <location>
        <begin position="6"/>
        <end position="21"/>
    </location>
</feature>
<proteinExistence type="predicted"/>
<evidence type="ECO:0000313" key="2">
    <source>
        <dbReference type="EMBL" id="OQX90320.1"/>
    </source>
</evidence>
<sequence length="209" mass="23592">METLGIWIAALLTLAIGSLLWRQNPLYRLAEHILVGFTAGHLVVINFFNVKNFGIEPMVKGGMWINIVPIIIGLLFYFRFSRRYAWLTRIPLAYFFGLSGAIGITGALDASIRQQIIATVKPLYEPEIIWGFIPHLNINNIIILVGTITTLAYFFMTRPHKGITGGMAYVGRFFIMVTLGARFGAVVMSRLSLLIDRLYFILHDCLKIL</sequence>
<evidence type="ECO:0000256" key="1">
    <source>
        <dbReference type="SAM" id="Phobius"/>
    </source>
</evidence>
<feature type="transmembrane region" description="Helical" evidence="1">
    <location>
        <begin position="92"/>
        <end position="112"/>
    </location>
</feature>